<reference evidence="1 2" key="1">
    <citation type="submission" date="2023-01" db="EMBL/GenBank/DDBJ databases">
        <title>Novel diversity within Roseofilum (Cyanobacteria; Desertifilaceae) from marine benthic mats with descriptions of four novel species.</title>
        <authorList>
            <person name="Wang Y."/>
            <person name="Berthold D.E."/>
            <person name="Hu J."/>
            <person name="Lefler F.W."/>
            <person name="Laughinghouse H.D. IV."/>
        </authorList>
    </citation>
    <scope>NUCLEOTIDE SEQUENCE [LARGE SCALE GENOMIC DNA]</scope>
    <source>
        <strain evidence="1 2">BLCC-M143</strain>
    </source>
</reference>
<dbReference type="PANTHER" id="PTHR20974">
    <property type="entry name" value="UPF0585 PROTEIN CG18661"/>
    <property type="match status" value="1"/>
</dbReference>
<comment type="caution">
    <text evidence="1">The sequence shown here is derived from an EMBL/GenBank/DDBJ whole genome shotgun (WGS) entry which is preliminary data.</text>
</comment>
<dbReference type="Gene3D" id="3.40.50.150">
    <property type="entry name" value="Vaccinia Virus protein VP39"/>
    <property type="match status" value="1"/>
</dbReference>
<evidence type="ECO:0000313" key="2">
    <source>
        <dbReference type="Proteomes" id="UP001232992"/>
    </source>
</evidence>
<accession>A0ABT7BUD7</accession>
<evidence type="ECO:0000313" key="1">
    <source>
        <dbReference type="EMBL" id="MDJ1182800.1"/>
    </source>
</evidence>
<dbReference type="PANTHER" id="PTHR20974:SF0">
    <property type="entry name" value="UPF0585 PROTEIN CG18661"/>
    <property type="match status" value="1"/>
</dbReference>
<sequence length="205" mass="22770">MTSDLRQHAPATQRNREPILAVLQRVLPPTGTVLEIASGTGEHALYFAPRLQPRSWLPSEFNPQLRESIQAWQTDSPCEFLSPPLALDAAHPPWDLGDRASQITAIVCINMIHISPWEVCLGLMAGAEGLLSSGGILYLYGPYQRNGRHTAPSNEAFDRSLRSSNPLWGVRHLEEVIALARSHNLQHTETVQMPANNLSVIFKRI</sequence>
<gene>
    <name evidence="1" type="ORF">PMH09_06285</name>
</gene>
<proteinExistence type="predicted"/>
<name>A0ABT7BUD7_9CYAN</name>
<organism evidence="1 2">
    <name type="scientific">Roseofilum casamattae BLCC-M143</name>
    <dbReference type="NCBI Taxonomy" id="3022442"/>
    <lineage>
        <taxon>Bacteria</taxon>
        <taxon>Bacillati</taxon>
        <taxon>Cyanobacteriota</taxon>
        <taxon>Cyanophyceae</taxon>
        <taxon>Desertifilales</taxon>
        <taxon>Desertifilaceae</taxon>
        <taxon>Roseofilum</taxon>
        <taxon>Roseofilum casamattae</taxon>
    </lineage>
</organism>
<dbReference type="EMBL" id="JAQOSQ010000004">
    <property type="protein sequence ID" value="MDJ1182800.1"/>
    <property type="molecule type" value="Genomic_DNA"/>
</dbReference>
<dbReference type="RefSeq" id="WP_283757452.1">
    <property type="nucleotide sequence ID" value="NZ_JAQOSQ010000004.1"/>
</dbReference>
<dbReference type="InterPro" id="IPR010342">
    <property type="entry name" value="DUF938"/>
</dbReference>
<dbReference type="SUPFAM" id="SSF53335">
    <property type="entry name" value="S-adenosyl-L-methionine-dependent methyltransferases"/>
    <property type="match status" value="1"/>
</dbReference>
<dbReference type="Pfam" id="PF06080">
    <property type="entry name" value="DUF938"/>
    <property type="match status" value="1"/>
</dbReference>
<dbReference type="InterPro" id="IPR029063">
    <property type="entry name" value="SAM-dependent_MTases_sf"/>
</dbReference>
<dbReference type="Proteomes" id="UP001232992">
    <property type="component" value="Unassembled WGS sequence"/>
</dbReference>
<keyword evidence="2" id="KW-1185">Reference proteome</keyword>
<protein>
    <submittedName>
        <fullName evidence="1">DUF938 domain-containing protein</fullName>
    </submittedName>
</protein>